<comment type="caution">
    <text evidence="1">The sequence shown here is derived from an EMBL/GenBank/DDBJ whole genome shotgun (WGS) entry which is preliminary data.</text>
</comment>
<dbReference type="EMBL" id="WBOT01000001">
    <property type="protein sequence ID" value="KAB2335222.1"/>
    <property type="molecule type" value="Genomic_DNA"/>
</dbReference>
<dbReference type="OrthoDB" id="2917292at2"/>
<organism evidence="1 2">
    <name type="scientific">Bacillus mesophilum</name>
    <dbReference type="NCBI Taxonomy" id="1071718"/>
    <lineage>
        <taxon>Bacteria</taxon>
        <taxon>Bacillati</taxon>
        <taxon>Bacillota</taxon>
        <taxon>Bacilli</taxon>
        <taxon>Bacillales</taxon>
        <taxon>Bacillaceae</taxon>
        <taxon>Bacillus</taxon>
    </lineage>
</organism>
<keyword evidence="2" id="KW-1185">Reference proteome</keyword>
<gene>
    <name evidence="1" type="ORF">F7732_01240</name>
</gene>
<reference evidence="1 2" key="1">
    <citation type="journal article" date="2014" name="Arch. Microbiol.">
        <title>Bacillus mesophilum sp. nov., strain IITR-54T, a novel 4-chlorobiphenyl dechlorinating bacterium.</title>
        <authorList>
            <person name="Manickam N."/>
            <person name="Singh N.K."/>
            <person name="Bajaj A."/>
            <person name="Kumar R.M."/>
            <person name="Kaur G."/>
            <person name="Kaur N."/>
            <person name="Bala M."/>
            <person name="Kumar A."/>
            <person name="Mayilraj S."/>
        </authorList>
    </citation>
    <scope>NUCLEOTIDE SEQUENCE [LARGE SCALE GENOMIC DNA]</scope>
    <source>
        <strain evidence="1 2">IITR-54</strain>
    </source>
</reference>
<sequence>MKRELEKALRVKSLSQEIIRELLEDRISYKEEDLRQVIEVLARSVNELTDLYLERSYDHEVVLKGTIMKMRTGLNTVKMKKEIIGK</sequence>
<evidence type="ECO:0000313" key="1">
    <source>
        <dbReference type="EMBL" id="KAB2335222.1"/>
    </source>
</evidence>
<dbReference type="Proteomes" id="UP000441354">
    <property type="component" value="Unassembled WGS sequence"/>
</dbReference>
<name>A0A7V7V0L8_9BACI</name>
<accession>A0A7V7V0L8</accession>
<proteinExistence type="predicted"/>
<dbReference type="RefSeq" id="WP_151571901.1">
    <property type="nucleotide sequence ID" value="NZ_WBOT01000001.1"/>
</dbReference>
<protein>
    <submittedName>
        <fullName evidence="1">Uncharacterized protein</fullName>
    </submittedName>
</protein>
<evidence type="ECO:0000313" key="2">
    <source>
        <dbReference type="Proteomes" id="UP000441354"/>
    </source>
</evidence>
<dbReference type="AlphaFoldDB" id="A0A7V7V0L8"/>